<protein>
    <recommendedName>
        <fullName evidence="5">Crinkler effector protein N-terminal domain-containing protein</fullName>
    </recommendedName>
</protein>
<comment type="subcellular location">
    <subcellularLocation>
        <location evidence="1">Host cell</location>
    </subcellularLocation>
    <subcellularLocation>
        <location evidence="2">Secreted</location>
    </subcellularLocation>
</comment>
<feature type="domain" description="Crinkler effector protein N-terminal" evidence="5">
    <location>
        <begin position="32"/>
        <end position="139"/>
    </location>
</feature>
<proteinExistence type="predicted"/>
<accession>A0A3M6VSN0</accession>
<sequence>MADIQRHFTEEIEVYEHEPEPEKEQTEEDEKMELWCLIVGMIGTAFPVLVKATERVWELQKMIRNEAAEIYGDFNAAQIQLFLAKKDNGEWLTATEVQDIENGNIESALSLLDRGHLISMSRLADSFTNRDVNAVHVLVPAPSMTSDVQVEMGIGCKRKRSKQSIGDVETMPVFTEELKMLFDVLGQHEPSEEQVISTRALSKFCKRLGGFPVSYFVRKEELMLWRLVLRVMSNKGKRVVILGSAGVGKSCFLMLVSVYLAFVEKRKVLVIRRLKKIAEASAVIFFNGENKTCIRKANLSAAKISSLPDNKDFQGALICVDGYSRHEADHHFGLLSFQLLSTSEKDKMTSDDSTCEMMLPGWRYDDLLQYAQSTLDAWKKTTGLDQEKQNDTADLVKDQYFYSGGSLRSFCRSRKDMKNELDGMCDIVKKMHIVDWEDVDPQRIASFDQMRRWYVVDPSDEKLYCLSSYWKAQMDSGYVFDQIGRFIAWEKDLDYYRFAQQTRAGYWGSIYKQYFHASVRRSTQKSPLQMVNVVVNSNPSYSNQKYDRIEICGQVVECEGATEEECYEHLSALSSRTYWHPDGVNFFPVDAVVMCDAVLRGSNVSETILAVICTTVSTTTTFDPNFWKRFNRVLDGNERISRAIPRAFVVTGPDASTCKRFSLINAPVSDDFMVCCYDPLKFFRKRPNARIA</sequence>
<evidence type="ECO:0000313" key="7">
    <source>
        <dbReference type="Proteomes" id="UP000282087"/>
    </source>
</evidence>
<dbReference type="InterPro" id="IPR045379">
    <property type="entry name" value="Crinkler_N"/>
</dbReference>
<dbReference type="GO" id="GO:0005576">
    <property type="term" value="C:extracellular region"/>
    <property type="evidence" value="ECO:0007669"/>
    <property type="project" value="UniProtKB-SubCell"/>
</dbReference>
<keyword evidence="3" id="KW-0964">Secreted</keyword>
<comment type="caution">
    <text evidence="6">The sequence shown here is derived from an EMBL/GenBank/DDBJ whole genome shotgun (WGS) entry which is preliminary data.</text>
</comment>
<reference evidence="6 7" key="1">
    <citation type="submission" date="2018-06" db="EMBL/GenBank/DDBJ databases">
        <title>Comparative genomics of downy mildews reveals potential adaptations to biotrophy.</title>
        <authorList>
            <person name="Fletcher K."/>
            <person name="Klosterman S.J."/>
            <person name="Derevnina L."/>
            <person name="Martin F."/>
            <person name="Koike S."/>
            <person name="Reyes Chin-Wo S."/>
            <person name="Mou B."/>
            <person name="Michelmore R."/>
        </authorList>
    </citation>
    <scope>NUCLEOTIDE SEQUENCE [LARGE SCALE GENOMIC DNA]</scope>
    <source>
        <strain evidence="6 7">R14</strain>
    </source>
</reference>
<keyword evidence="7" id="KW-1185">Reference proteome</keyword>
<dbReference type="AlphaFoldDB" id="A0A3M6VSN0"/>
<evidence type="ECO:0000256" key="4">
    <source>
        <dbReference type="SAM" id="Phobius"/>
    </source>
</evidence>
<evidence type="ECO:0000256" key="1">
    <source>
        <dbReference type="ARBA" id="ARBA00004340"/>
    </source>
</evidence>
<evidence type="ECO:0000256" key="3">
    <source>
        <dbReference type="ARBA" id="ARBA00022525"/>
    </source>
</evidence>
<evidence type="ECO:0000313" key="6">
    <source>
        <dbReference type="EMBL" id="RMX69848.1"/>
    </source>
</evidence>
<keyword evidence="4" id="KW-0472">Membrane</keyword>
<dbReference type="GO" id="GO:0043657">
    <property type="term" value="C:host cell"/>
    <property type="evidence" value="ECO:0007669"/>
    <property type="project" value="UniProtKB-SubCell"/>
</dbReference>
<dbReference type="Pfam" id="PF20147">
    <property type="entry name" value="Crinkler"/>
    <property type="match status" value="1"/>
</dbReference>
<feature type="transmembrane region" description="Helical" evidence="4">
    <location>
        <begin position="239"/>
        <end position="262"/>
    </location>
</feature>
<dbReference type="EMBL" id="QLLG01000012">
    <property type="protein sequence ID" value="RMX69848.1"/>
    <property type="molecule type" value="Genomic_DNA"/>
</dbReference>
<gene>
    <name evidence="6" type="ORF">DD238_000588</name>
</gene>
<dbReference type="Proteomes" id="UP000282087">
    <property type="component" value="Unassembled WGS sequence"/>
</dbReference>
<keyword evidence="4" id="KW-1133">Transmembrane helix</keyword>
<name>A0A3M6VSN0_9STRA</name>
<evidence type="ECO:0000256" key="2">
    <source>
        <dbReference type="ARBA" id="ARBA00004613"/>
    </source>
</evidence>
<organism evidence="6 7">
    <name type="scientific">Peronospora effusa</name>
    <dbReference type="NCBI Taxonomy" id="542832"/>
    <lineage>
        <taxon>Eukaryota</taxon>
        <taxon>Sar</taxon>
        <taxon>Stramenopiles</taxon>
        <taxon>Oomycota</taxon>
        <taxon>Peronosporomycetes</taxon>
        <taxon>Peronosporales</taxon>
        <taxon>Peronosporaceae</taxon>
        <taxon>Peronospora</taxon>
    </lineage>
</organism>
<keyword evidence="4" id="KW-0812">Transmembrane</keyword>
<dbReference type="VEuPathDB" id="FungiDB:DD237_000015"/>
<evidence type="ECO:0000259" key="5">
    <source>
        <dbReference type="Pfam" id="PF20147"/>
    </source>
</evidence>